<feature type="compositionally biased region" description="Polar residues" evidence="1">
    <location>
        <begin position="1"/>
        <end position="12"/>
    </location>
</feature>
<reference evidence="2" key="2">
    <citation type="submission" date="2022-03" db="EMBL/GenBank/DDBJ databases">
        <title>Draft title - Genomic analysis of global carrot germplasm unveils the trajectory of domestication and the origin of high carotenoid orange carrot.</title>
        <authorList>
            <person name="Iorizzo M."/>
            <person name="Ellison S."/>
            <person name="Senalik D."/>
            <person name="Macko-Podgorni A."/>
            <person name="Grzebelus D."/>
            <person name="Bostan H."/>
            <person name="Rolling W."/>
            <person name="Curaba J."/>
            <person name="Simon P."/>
        </authorList>
    </citation>
    <scope>NUCLEOTIDE SEQUENCE</scope>
    <source>
        <tissue evidence="2">Leaf</tissue>
    </source>
</reference>
<evidence type="ECO:0000313" key="3">
    <source>
        <dbReference type="Proteomes" id="UP000077755"/>
    </source>
</evidence>
<sequence>MYKHPNSTNTNTKCHHNPLSPLFSNRRRNNPPDFLLRPIINKATLTLALFLKYQQLASNLELCCHRQQTTQSLPPTTHTHSAHASFFHLPFSLNTTRGQ</sequence>
<keyword evidence="3" id="KW-1185">Reference proteome</keyword>
<name>A0A175YD31_DAUCS</name>
<dbReference type="Gramene" id="KZM81108">
    <property type="protein sequence ID" value="KZM81108"/>
    <property type="gene ID" value="DCAR_031332"/>
</dbReference>
<evidence type="ECO:0000256" key="1">
    <source>
        <dbReference type="SAM" id="MobiDB-lite"/>
    </source>
</evidence>
<organism evidence="2 3">
    <name type="scientific">Daucus carota subsp. sativus</name>
    <name type="common">Carrot</name>
    <dbReference type="NCBI Taxonomy" id="79200"/>
    <lineage>
        <taxon>Eukaryota</taxon>
        <taxon>Viridiplantae</taxon>
        <taxon>Streptophyta</taxon>
        <taxon>Embryophyta</taxon>
        <taxon>Tracheophyta</taxon>
        <taxon>Spermatophyta</taxon>
        <taxon>Magnoliopsida</taxon>
        <taxon>eudicotyledons</taxon>
        <taxon>Gunneridae</taxon>
        <taxon>Pentapetalae</taxon>
        <taxon>asterids</taxon>
        <taxon>campanulids</taxon>
        <taxon>Apiales</taxon>
        <taxon>Apiaceae</taxon>
        <taxon>Apioideae</taxon>
        <taxon>Scandiceae</taxon>
        <taxon>Daucinae</taxon>
        <taxon>Daucus</taxon>
        <taxon>Daucus sect. Daucus</taxon>
    </lineage>
</organism>
<dbReference type="EMBL" id="CP093350">
    <property type="protein sequence ID" value="WOH11437.1"/>
    <property type="molecule type" value="Genomic_DNA"/>
</dbReference>
<dbReference type="AlphaFoldDB" id="A0A175YD31"/>
<dbReference type="Proteomes" id="UP000077755">
    <property type="component" value="Chromosome 8"/>
</dbReference>
<feature type="region of interest" description="Disordered" evidence="1">
    <location>
        <begin position="1"/>
        <end position="28"/>
    </location>
</feature>
<protein>
    <submittedName>
        <fullName evidence="2">Uncharacterized protein</fullName>
    </submittedName>
</protein>
<proteinExistence type="predicted"/>
<evidence type="ECO:0000313" key="2">
    <source>
        <dbReference type="EMBL" id="WOH11437.1"/>
    </source>
</evidence>
<accession>A0A175YD31</accession>
<reference evidence="2" key="1">
    <citation type="journal article" date="2016" name="Nat. Genet.">
        <title>A high-quality carrot genome assembly provides new insights into carotenoid accumulation and asterid genome evolution.</title>
        <authorList>
            <person name="Iorizzo M."/>
            <person name="Ellison S."/>
            <person name="Senalik D."/>
            <person name="Zeng P."/>
            <person name="Satapoomin P."/>
            <person name="Huang J."/>
            <person name="Bowman M."/>
            <person name="Iovene M."/>
            <person name="Sanseverino W."/>
            <person name="Cavagnaro P."/>
            <person name="Yildiz M."/>
            <person name="Macko-Podgorni A."/>
            <person name="Moranska E."/>
            <person name="Grzebelus E."/>
            <person name="Grzebelus D."/>
            <person name="Ashrafi H."/>
            <person name="Zheng Z."/>
            <person name="Cheng S."/>
            <person name="Spooner D."/>
            <person name="Van Deynze A."/>
            <person name="Simon P."/>
        </authorList>
    </citation>
    <scope>NUCLEOTIDE SEQUENCE</scope>
    <source>
        <tissue evidence="2">Leaf</tissue>
    </source>
</reference>
<gene>
    <name evidence="2" type="ORF">DCAR_0830923</name>
</gene>